<dbReference type="InterPro" id="IPR049892">
    <property type="entry name" value="AA9"/>
</dbReference>
<gene>
    <name evidence="8" type="primary">cel61a_3</name>
    <name evidence="8" type="ORF">LSUE1_G001099</name>
</gene>
<name>A0A8T9CI67_9HELO</name>
<evidence type="ECO:0000313" key="8">
    <source>
        <dbReference type="EMBL" id="TVY84207.1"/>
    </source>
</evidence>
<evidence type="ECO:0000256" key="6">
    <source>
        <dbReference type="SAM" id="SignalP"/>
    </source>
</evidence>
<evidence type="ECO:0000259" key="7">
    <source>
        <dbReference type="Pfam" id="PF03443"/>
    </source>
</evidence>
<protein>
    <submittedName>
        <fullName evidence="8">Endoglucanase-4</fullName>
    </submittedName>
</protein>
<keyword evidence="9" id="KW-1185">Reference proteome</keyword>
<keyword evidence="4" id="KW-1015">Disulfide bond</keyword>
<evidence type="ECO:0000256" key="5">
    <source>
        <dbReference type="ARBA" id="ARBA00023180"/>
    </source>
</evidence>
<evidence type="ECO:0000256" key="1">
    <source>
        <dbReference type="ARBA" id="ARBA00001973"/>
    </source>
</evidence>
<comment type="caution">
    <text evidence="8">The sequence shown here is derived from an EMBL/GenBank/DDBJ whole genome shotgun (WGS) entry which is preliminary data.</text>
</comment>
<dbReference type="EMBL" id="QGMK01000104">
    <property type="protein sequence ID" value="TVY84207.1"/>
    <property type="molecule type" value="Genomic_DNA"/>
</dbReference>
<dbReference type="Pfam" id="PF03443">
    <property type="entry name" value="AA9"/>
    <property type="match status" value="1"/>
</dbReference>
<keyword evidence="6" id="KW-0732">Signal</keyword>
<dbReference type="Gene3D" id="2.70.50.70">
    <property type="match status" value="1"/>
</dbReference>
<dbReference type="PANTHER" id="PTHR33353">
    <property type="entry name" value="PUTATIVE (AFU_ORTHOLOGUE AFUA_1G12560)-RELATED"/>
    <property type="match status" value="1"/>
</dbReference>
<organism evidence="8 9">
    <name type="scientific">Lachnellula suecica</name>
    <dbReference type="NCBI Taxonomy" id="602035"/>
    <lineage>
        <taxon>Eukaryota</taxon>
        <taxon>Fungi</taxon>
        <taxon>Dikarya</taxon>
        <taxon>Ascomycota</taxon>
        <taxon>Pezizomycotina</taxon>
        <taxon>Leotiomycetes</taxon>
        <taxon>Helotiales</taxon>
        <taxon>Lachnaceae</taxon>
        <taxon>Lachnellula</taxon>
    </lineage>
</organism>
<dbReference type="Proteomes" id="UP000469558">
    <property type="component" value="Unassembled WGS sequence"/>
</dbReference>
<feature type="domain" description="Auxiliary Activity family 9 catalytic" evidence="7">
    <location>
        <begin position="22"/>
        <end position="271"/>
    </location>
</feature>
<feature type="signal peptide" evidence="6">
    <location>
        <begin position="1"/>
        <end position="21"/>
    </location>
</feature>
<comment type="cofactor">
    <cofactor evidence="1">
        <name>Cu(2+)</name>
        <dbReference type="ChEBI" id="CHEBI:29036"/>
    </cofactor>
</comment>
<feature type="chain" id="PRO_5035769277" evidence="6">
    <location>
        <begin position="22"/>
        <end position="316"/>
    </location>
</feature>
<evidence type="ECO:0000256" key="4">
    <source>
        <dbReference type="ARBA" id="ARBA00023157"/>
    </source>
</evidence>
<keyword evidence="5" id="KW-0325">Glycoprotein</keyword>
<proteinExistence type="predicted"/>
<sequence>MFSYFFLIYFYVLRSISGVTAHGVVNSVVVNGNDYIGFSWRSGFGDNSSQLLAAWKQDNFVNYVGYDGTGIDKNSSFQSEAMICDRNATPGAVSIPIYVKSSLSLNSRLKIECFRSLAPQLLHSALIIPYSSFEVLTYLANCHGTCETVNKTALNFFKIDQVGLVNTTKIIRAGEGVAPYLYSGTWGSDIMIKNNYTWDVAIPSDIAAGNYVLRHETIALHNAVLPGTNAQVYPSCWNLIVKGNGTANPSGISATKFYTANEPSMRFDIYDGSIEANPHLPPYPLPGPPMCDHAIEATQSYPSVPTAEAVGVLPSK</sequence>
<evidence type="ECO:0000256" key="2">
    <source>
        <dbReference type="ARBA" id="ARBA00004613"/>
    </source>
</evidence>
<dbReference type="GO" id="GO:0005576">
    <property type="term" value="C:extracellular region"/>
    <property type="evidence" value="ECO:0007669"/>
    <property type="project" value="UniProtKB-SubCell"/>
</dbReference>
<keyword evidence="3" id="KW-0964">Secreted</keyword>
<comment type="subcellular location">
    <subcellularLocation>
        <location evidence="2">Secreted</location>
    </subcellularLocation>
</comment>
<dbReference type="OrthoDB" id="4849160at2759"/>
<accession>A0A8T9CI67</accession>
<dbReference type="AlphaFoldDB" id="A0A8T9CI67"/>
<reference evidence="8 9" key="1">
    <citation type="submission" date="2018-05" db="EMBL/GenBank/DDBJ databases">
        <title>Genome sequencing and assembly of the regulated plant pathogen Lachnellula willkommii and related sister species for the development of diagnostic species identification markers.</title>
        <authorList>
            <person name="Giroux E."/>
            <person name="Bilodeau G."/>
        </authorList>
    </citation>
    <scope>NUCLEOTIDE SEQUENCE [LARGE SCALE GENOMIC DNA]</scope>
    <source>
        <strain evidence="8 9">CBS 268.59</strain>
    </source>
</reference>
<evidence type="ECO:0000256" key="3">
    <source>
        <dbReference type="ARBA" id="ARBA00022525"/>
    </source>
</evidence>
<dbReference type="PANTHER" id="PTHR33353:SF34">
    <property type="entry name" value="ENDO-BETA-1,4-GLUCANASE D"/>
    <property type="match status" value="1"/>
</dbReference>
<evidence type="ECO:0000313" key="9">
    <source>
        <dbReference type="Proteomes" id="UP000469558"/>
    </source>
</evidence>
<dbReference type="InterPro" id="IPR005103">
    <property type="entry name" value="AA9_LPMO"/>
</dbReference>